<organism evidence="2 3">
    <name type="scientific">Candidatus Yonathbacteria bacterium RIFCSPLOWO2_01_FULL_47_33b</name>
    <dbReference type="NCBI Taxonomy" id="1802727"/>
    <lineage>
        <taxon>Bacteria</taxon>
        <taxon>Candidatus Yonathiibacteriota</taxon>
    </lineage>
</organism>
<evidence type="ECO:0000313" key="3">
    <source>
        <dbReference type="Proteomes" id="UP000177987"/>
    </source>
</evidence>
<accession>A0A1G2SIV3</accession>
<gene>
    <name evidence="2" type="ORF">A2937_01215</name>
</gene>
<dbReference type="AlphaFoldDB" id="A0A1G2SIV3"/>
<sequence>MEPKFEQPKQYTSEEIAEMEKSRTISDAELLIGGAEYSINEKGEKENLLVTEKQKKLLQ</sequence>
<proteinExistence type="predicted"/>
<evidence type="ECO:0000313" key="2">
    <source>
        <dbReference type="EMBL" id="OHA84341.1"/>
    </source>
</evidence>
<dbReference type="Proteomes" id="UP000177987">
    <property type="component" value="Unassembled WGS sequence"/>
</dbReference>
<name>A0A1G2SIV3_9BACT</name>
<feature type="region of interest" description="Disordered" evidence="1">
    <location>
        <begin position="1"/>
        <end position="20"/>
    </location>
</feature>
<dbReference type="EMBL" id="MHUW01000001">
    <property type="protein sequence ID" value="OHA84341.1"/>
    <property type="molecule type" value="Genomic_DNA"/>
</dbReference>
<comment type="caution">
    <text evidence="2">The sequence shown here is derived from an EMBL/GenBank/DDBJ whole genome shotgun (WGS) entry which is preliminary data.</text>
</comment>
<reference evidence="2 3" key="1">
    <citation type="journal article" date="2016" name="Nat. Commun.">
        <title>Thousands of microbial genomes shed light on interconnected biogeochemical processes in an aquifer system.</title>
        <authorList>
            <person name="Anantharaman K."/>
            <person name="Brown C.T."/>
            <person name="Hug L.A."/>
            <person name="Sharon I."/>
            <person name="Castelle C.J."/>
            <person name="Probst A.J."/>
            <person name="Thomas B.C."/>
            <person name="Singh A."/>
            <person name="Wilkins M.J."/>
            <person name="Karaoz U."/>
            <person name="Brodie E.L."/>
            <person name="Williams K.H."/>
            <person name="Hubbard S.S."/>
            <person name="Banfield J.F."/>
        </authorList>
    </citation>
    <scope>NUCLEOTIDE SEQUENCE [LARGE SCALE GENOMIC DNA]</scope>
</reference>
<evidence type="ECO:0000256" key="1">
    <source>
        <dbReference type="SAM" id="MobiDB-lite"/>
    </source>
</evidence>
<protein>
    <submittedName>
        <fullName evidence="2">Uncharacterized protein</fullName>
    </submittedName>
</protein>